<evidence type="ECO:0000259" key="2">
    <source>
        <dbReference type="PROSITE" id="PS51352"/>
    </source>
</evidence>
<dbReference type="PANTHER" id="PTHR42852">
    <property type="entry name" value="THIOL:DISULFIDE INTERCHANGE PROTEIN DSBE"/>
    <property type="match status" value="1"/>
</dbReference>
<dbReference type="InterPro" id="IPR036249">
    <property type="entry name" value="Thioredoxin-like_sf"/>
</dbReference>
<dbReference type="InterPro" id="IPR050553">
    <property type="entry name" value="Thioredoxin_ResA/DsbE_sf"/>
</dbReference>
<evidence type="ECO:0000256" key="1">
    <source>
        <dbReference type="ARBA" id="ARBA00023284"/>
    </source>
</evidence>
<dbReference type="Pfam" id="PF00578">
    <property type="entry name" value="AhpC-TSA"/>
    <property type="match status" value="1"/>
</dbReference>
<name>A0AAU9C226_9GAMM</name>
<feature type="domain" description="Thioredoxin" evidence="2">
    <location>
        <begin position="26"/>
        <end position="164"/>
    </location>
</feature>
<dbReference type="PANTHER" id="PTHR42852:SF18">
    <property type="entry name" value="CHROMOSOME UNDETERMINED SCAFFOLD_47, WHOLE GENOME SHOTGUN SEQUENCE"/>
    <property type="match status" value="1"/>
</dbReference>
<dbReference type="PROSITE" id="PS00194">
    <property type="entry name" value="THIOREDOXIN_1"/>
    <property type="match status" value="1"/>
</dbReference>
<organism evidence="3 4">
    <name type="scientific">Methylomarinovum caldicuralii</name>
    <dbReference type="NCBI Taxonomy" id="438856"/>
    <lineage>
        <taxon>Bacteria</taxon>
        <taxon>Pseudomonadati</taxon>
        <taxon>Pseudomonadota</taxon>
        <taxon>Gammaproteobacteria</taxon>
        <taxon>Methylococcales</taxon>
        <taxon>Methylothermaceae</taxon>
        <taxon>Methylomarinovum</taxon>
    </lineage>
</organism>
<dbReference type="RefSeq" id="WP_317705183.1">
    <property type="nucleotide sequence ID" value="NZ_AP024714.1"/>
</dbReference>
<dbReference type="Proteomes" id="UP001321825">
    <property type="component" value="Chromosome"/>
</dbReference>
<keyword evidence="1" id="KW-0676">Redox-active center</keyword>
<dbReference type="Gene3D" id="3.40.30.10">
    <property type="entry name" value="Glutaredoxin"/>
    <property type="match status" value="1"/>
</dbReference>
<dbReference type="InterPro" id="IPR000866">
    <property type="entry name" value="AhpC/TSA"/>
</dbReference>
<evidence type="ECO:0000313" key="4">
    <source>
        <dbReference type="Proteomes" id="UP001321825"/>
    </source>
</evidence>
<dbReference type="SUPFAM" id="SSF52833">
    <property type="entry name" value="Thioredoxin-like"/>
    <property type="match status" value="1"/>
</dbReference>
<evidence type="ECO:0000313" key="3">
    <source>
        <dbReference type="EMBL" id="BCX82795.1"/>
    </source>
</evidence>
<dbReference type="EMBL" id="AP024714">
    <property type="protein sequence ID" value="BCX82795.1"/>
    <property type="molecule type" value="Genomic_DNA"/>
</dbReference>
<reference evidence="4" key="1">
    <citation type="journal article" date="2024" name="Int. J. Syst. Evol. Microbiol.">
        <title>Methylomarinovum tepidoasis sp. nov., a moderately thermophilic methanotroph of the family Methylothermaceae isolated from a deep-sea hydrothermal field.</title>
        <authorList>
            <person name="Hirayama H."/>
            <person name="Takaki Y."/>
            <person name="Abe M."/>
            <person name="Miyazaki M."/>
            <person name="Uematsu K."/>
            <person name="Matsui Y."/>
            <person name="Takai K."/>
        </authorList>
    </citation>
    <scope>NUCLEOTIDE SEQUENCE [LARGE SCALE GENOMIC DNA]</scope>
    <source>
        <strain evidence="4">IT-9</strain>
    </source>
</reference>
<gene>
    <name evidence="3" type="ORF">MIT9_P2383</name>
</gene>
<dbReference type="InterPro" id="IPR017937">
    <property type="entry name" value="Thioredoxin_CS"/>
</dbReference>
<dbReference type="InterPro" id="IPR013766">
    <property type="entry name" value="Thioredoxin_domain"/>
</dbReference>
<accession>A0AAU9C226</accession>
<sequence>MSATFRSRLKGLGILLGLALLLAWLGWRLAQPPHLELIDLSGRPVPIPPRQGLMLMNFWATTCPACLREIPVLVRLHRRFGARGLKIVGVAMPYDRPDRVVRFAHDYPLPYTVALDPAGAAADAFGVRFTPSWILIDPRGRTVWRHTSYVDEAELARLIETRLPS</sequence>
<dbReference type="GO" id="GO:0016209">
    <property type="term" value="F:antioxidant activity"/>
    <property type="evidence" value="ECO:0007669"/>
    <property type="project" value="InterPro"/>
</dbReference>
<dbReference type="KEGG" id="mcau:MIT9_P2383"/>
<keyword evidence="4" id="KW-1185">Reference proteome</keyword>
<proteinExistence type="predicted"/>
<dbReference type="PROSITE" id="PS51352">
    <property type="entry name" value="THIOREDOXIN_2"/>
    <property type="match status" value="1"/>
</dbReference>
<dbReference type="GO" id="GO:0015036">
    <property type="term" value="F:disulfide oxidoreductase activity"/>
    <property type="evidence" value="ECO:0007669"/>
    <property type="project" value="UniProtKB-ARBA"/>
</dbReference>
<dbReference type="CDD" id="cd02966">
    <property type="entry name" value="TlpA_like_family"/>
    <property type="match status" value="1"/>
</dbReference>
<protein>
    <recommendedName>
        <fullName evidence="2">Thioredoxin domain-containing protein</fullName>
    </recommendedName>
</protein>
<dbReference type="AlphaFoldDB" id="A0AAU9C226"/>